<feature type="region of interest" description="Disordered" evidence="1">
    <location>
        <begin position="1"/>
        <end position="72"/>
    </location>
</feature>
<evidence type="ECO:0000313" key="2">
    <source>
        <dbReference type="EMBL" id="OKL61565.1"/>
    </source>
</evidence>
<feature type="compositionally biased region" description="Basic and acidic residues" evidence="1">
    <location>
        <begin position="22"/>
        <end position="33"/>
    </location>
</feature>
<sequence>MATQSSENVGLMVKRNSQISEKSGEMDGPRESFRQAGDGDSLFGQPIRPVTAYSESSTLNASSGQGSTDRLLPERPEQHATIETPKHPGEYEAHSIPYFYGDLKEHHKLLLDTVRRLRLDASKWYAGQTHLKGLKKFEIDIVRFRPYFDPNDASHPEKLTDLERDLLACIIQQSLTPRKEKVLNPEIFVNKSQIDLLNVISAWNKSQKSEPMSPSSSSTSPTAHKSRKFGFF</sequence>
<feature type="region of interest" description="Disordered" evidence="1">
    <location>
        <begin position="207"/>
        <end position="232"/>
    </location>
</feature>
<gene>
    <name evidence="2" type="ORF">UA08_03396</name>
</gene>
<dbReference type="Proteomes" id="UP000214365">
    <property type="component" value="Unassembled WGS sequence"/>
</dbReference>
<evidence type="ECO:0000313" key="3">
    <source>
        <dbReference type="Proteomes" id="UP000214365"/>
    </source>
</evidence>
<protein>
    <submittedName>
        <fullName evidence="2">Uncharacterized protein</fullName>
    </submittedName>
</protein>
<dbReference type="EMBL" id="LFMY01000004">
    <property type="protein sequence ID" value="OKL61565.1"/>
    <property type="molecule type" value="Genomic_DNA"/>
</dbReference>
<evidence type="ECO:0000256" key="1">
    <source>
        <dbReference type="SAM" id="MobiDB-lite"/>
    </source>
</evidence>
<dbReference type="RefSeq" id="XP_020121686.1">
    <property type="nucleotide sequence ID" value="XM_020265692.1"/>
</dbReference>
<dbReference type="GeneID" id="31003151"/>
<keyword evidence="3" id="KW-1185">Reference proteome</keyword>
<feature type="compositionally biased region" description="Low complexity" evidence="1">
    <location>
        <begin position="207"/>
        <end position="223"/>
    </location>
</feature>
<name>A0A225B3Z7_TALAT</name>
<organism evidence="2 3">
    <name type="scientific">Talaromyces atroroseus</name>
    <dbReference type="NCBI Taxonomy" id="1441469"/>
    <lineage>
        <taxon>Eukaryota</taxon>
        <taxon>Fungi</taxon>
        <taxon>Dikarya</taxon>
        <taxon>Ascomycota</taxon>
        <taxon>Pezizomycotina</taxon>
        <taxon>Eurotiomycetes</taxon>
        <taxon>Eurotiomycetidae</taxon>
        <taxon>Eurotiales</taxon>
        <taxon>Trichocomaceae</taxon>
        <taxon>Talaromyces</taxon>
        <taxon>Talaromyces sect. Trachyspermi</taxon>
    </lineage>
</organism>
<comment type="caution">
    <text evidence="2">The sequence shown here is derived from an EMBL/GenBank/DDBJ whole genome shotgun (WGS) entry which is preliminary data.</text>
</comment>
<proteinExistence type="predicted"/>
<reference evidence="2 3" key="1">
    <citation type="submission" date="2015-06" db="EMBL/GenBank/DDBJ databases">
        <title>Talaromyces atroroseus IBT 11181 draft genome.</title>
        <authorList>
            <person name="Rasmussen K.B."/>
            <person name="Rasmussen S."/>
            <person name="Petersen B."/>
            <person name="Sicheritz-Ponten T."/>
            <person name="Mortensen U.H."/>
            <person name="Thrane U."/>
        </authorList>
    </citation>
    <scope>NUCLEOTIDE SEQUENCE [LARGE SCALE GENOMIC DNA]</scope>
    <source>
        <strain evidence="2 3">IBT 11181</strain>
    </source>
</reference>
<accession>A0A225B3Z7</accession>
<dbReference type="AlphaFoldDB" id="A0A225B3Z7"/>
<feature type="compositionally biased region" description="Polar residues" evidence="1">
    <location>
        <begin position="53"/>
        <end position="68"/>
    </location>
</feature>